<evidence type="ECO:0000313" key="2">
    <source>
        <dbReference type="Proteomes" id="UP000294963"/>
    </source>
</evidence>
<name>A0A4R1XHE4_ACICA</name>
<protein>
    <submittedName>
        <fullName evidence="1">Uncharacterized protein</fullName>
    </submittedName>
</protein>
<evidence type="ECO:0000313" key="1">
    <source>
        <dbReference type="EMBL" id="TCM62331.1"/>
    </source>
</evidence>
<organism evidence="1 2">
    <name type="scientific">Acinetobacter calcoaceticus</name>
    <dbReference type="NCBI Taxonomy" id="471"/>
    <lineage>
        <taxon>Bacteria</taxon>
        <taxon>Pseudomonadati</taxon>
        <taxon>Pseudomonadota</taxon>
        <taxon>Gammaproteobacteria</taxon>
        <taxon>Moraxellales</taxon>
        <taxon>Moraxellaceae</taxon>
        <taxon>Acinetobacter</taxon>
        <taxon>Acinetobacter calcoaceticus/baumannii complex</taxon>
    </lineage>
</organism>
<proteinExistence type="predicted"/>
<gene>
    <name evidence="1" type="ORF">EC844_12559</name>
</gene>
<keyword evidence="2" id="KW-1185">Reference proteome</keyword>
<dbReference type="OrthoDB" id="6713321at2"/>
<dbReference type="EMBL" id="SLVJ01000025">
    <property type="protein sequence ID" value="TCM62331.1"/>
    <property type="molecule type" value="Genomic_DNA"/>
</dbReference>
<dbReference type="AlphaFoldDB" id="A0A4R1XHE4"/>
<sequence length="97" mass="11203">MNAIEFVRAAGWEEAKGILAAESFTYRQLGLFSYVHHDLENLKRIVESHELVERLGGLNEAAAKFIKYQHQEPCFREYLKCSSRRLEQAITDVEACQ</sequence>
<dbReference type="Proteomes" id="UP000294963">
    <property type="component" value="Unassembled WGS sequence"/>
</dbReference>
<reference evidence="1 2" key="1">
    <citation type="submission" date="2019-03" db="EMBL/GenBank/DDBJ databases">
        <title>Genomic analyses of the natural microbiome of Caenorhabditis elegans.</title>
        <authorList>
            <person name="Samuel B."/>
        </authorList>
    </citation>
    <scope>NUCLEOTIDE SEQUENCE [LARGE SCALE GENOMIC DNA]</scope>
    <source>
        <strain evidence="1 2">JUb89</strain>
    </source>
</reference>
<comment type="caution">
    <text evidence="1">The sequence shown here is derived from an EMBL/GenBank/DDBJ whole genome shotgun (WGS) entry which is preliminary data.</text>
</comment>
<accession>A0A4R1XHE4</accession>